<geneLocation type="plasmid" evidence="1 2">
    <name>pDAETH-1</name>
</geneLocation>
<proteinExistence type="predicted"/>
<dbReference type="Proteomes" id="UP001064971">
    <property type="component" value="Plasmid pDAETH-1"/>
</dbReference>
<evidence type="ECO:0000313" key="2">
    <source>
        <dbReference type="Proteomes" id="UP001064971"/>
    </source>
</evidence>
<dbReference type="EMBL" id="AP026561">
    <property type="protein sequence ID" value="BDP43728.1"/>
    <property type="molecule type" value="Genomic_DNA"/>
</dbReference>
<reference evidence="1" key="1">
    <citation type="submission" date="2022-07" db="EMBL/GenBank/DDBJ databases">
        <title>Complete Genome Sequence of the Radioresistant Bacterium Deinococcus aetherius ST0316, Isolated from the Air Dust collected in Lower Stratosphere above Japan.</title>
        <authorList>
            <person name="Satoh K."/>
            <person name="Hagiwara K."/>
            <person name="Katsumata K."/>
            <person name="Kubo A."/>
            <person name="Yokobori S."/>
            <person name="Yamagishi A."/>
            <person name="Oono Y."/>
            <person name="Narumi I."/>
        </authorList>
    </citation>
    <scope>NUCLEOTIDE SEQUENCE</scope>
    <source>
        <strain evidence="1">ST0316</strain>
        <plasmid evidence="1">pDAETH-1</plasmid>
    </source>
</reference>
<keyword evidence="2" id="KW-1185">Reference proteome</keyword>
<dbReference type="Gene3D" id="2.60.120.560">
    <property type="entry name" value="Exo-inulinase, domain 1"/>
    <property type="match status" value="1"/>
</dbReference>
<accession>A0ABN6RLW8</accession>
<evidence type="ECO:0000313" key="1">
    <source>
        <dbReference type="EMBL" id="BDP43728.1"/>
    </source>
</evidence>
<dbReference type="SUPFAM" id="SSF101478">
    <property type="entry name" value="ADP-ribosylglycohydrolase"/>
    <property type="match status" value="1"/>
</dbReference>
<dbReference type="Gene3D" id="1.10.4080.10">
    <property type="entry name" value="ADP-ribosylation/Crystallin J1"/>
    <property type="match status" value="1"/>
</dbReference>
<dbReference type="RefSeq" id="WP_264777587.1">
    <property type="nucleotide sequence ID" value="NZ_AP026561.1"/>
</dbReference>
<name>A0ABN6RLW8_9DEIO</name>
<protein>
    <recommendedName>
        <fullName evidence="3">ADP-ribosylglycohydrolase</fullName>
    </recommendedName>
</protein>
<dbReference type="InterPro" id="IPR005502">
    <property type="entry name" value="Ribosyl_crysJ1"/>
</dbReference>
<keyword evidence="1" id="KW-0614">Plasmid</keyword>
<dbReference type="InterPro" id="IPR036705">
    <property type="entry name" value="Ribosyl_crysJ1_sf"/>
</dbReference>
<gene>
    <name evidence="1" type="ORF">DAETH_36970</name>
</gene>
<organism evidence="1 2">
    <name type="scientific">Deinococcus aetherius</name>
    <dbReference type="NCBI Taxonomy" id="200252"/>
    <lineage>
        <taxon>Bacteria</taxon>
        <taxon>Thermotogati</taxon>
        <taxon>Deinococcota</taxon>
        <taxon>Deinococci</taxon>
        <taxon>Deinococcales</taxon>
        <taxon>Deinococcaceae</taxon>
        <taxon>Deinococcus</taxon>
    </lineage>
</organism>
<dbReference type="Pfam" id="PF03747">
    <property type="entry name" value="ADP_ribosyl_GH"/>
    <property type="match status" value="1"/>
</dbReference>
<evidence type="ECO:0008006" key="3">
    <source>
        <dbReference type="Google" id="ProtNLM"/>
    </source>
</evidence>
<sequence length="709" mass="77300">MNLPADYARRVYAGVLGKMIGVYLGRPIEGWTHERIERELGEVDRYVSDRLGLPLVVTDDDLSGTFTFLRALEDHGFPRDITSEQIGETWLNYIIEDRTVLWWGGVGLSTEQTAFRRLQGGVPAPSSGSRELNGPVVSEQIGAQIFIDGWGMVAPGRPELAADLAARAARVSHDGEAVYAAQVIAAMEAQAFVEPDLGRLLDRGLSVIPRDSLIARVIRDLRAWRSEDQDWRRSRARLQDRYGYHRFGGACHVVPNHALVWLGLLYGDGDFRRSLMITNTSGWDTDCNSGNVGCLLGIRNGLTAFEGAYDWRGPVRDRLYLPTADGGRAITDALTEAGHIVRAGRALVGLPHDLPKGGARFHFSQPGSVQGFTLGEEDPAGGTLDNVAWRGERVLALRWAGTGPDQRLRATTSTFISPDALRMPGYELLASPTLYPGQVVRVRVSADESNATPVTIRPCVGRYSEGPGLEPVLGPGTAVRPGGESELVWRVPDTGGQPVADVGIEVTCPGPGGAVYLHTLTWDGTPDVCLGRPAGEGTVWRRAWVDAVHHWEALWPEAYRIAQDTGRGLLIQGARDWHDYQVSAAIRSDFAAVHGLAARVQGLRRYYALTLRPSGVAQLIKVRGTEQVLAQTTVLPGEQLRDFNLELDGPRLRAFLDRELLFEVVDDDPISGGGVALLVEEGMLACDAVRVLPTRTVDPLQVLDVARPV</sequence>